<organism evidence="1 2">
    <name type="scientific">Phyllobacterium ifriqiyense</name>
    <dbReference type="NCBI Taxonomy" id="314238"/>
    <lineage>
        <taxon>Bacteria</taxon>
        <taxon>Pseudomonadati</taxon>
        <taxon>Pseudomonadota</taxon>
        <taxon>Alphaproteobacteria</taxon>
        <taxon>Hyphomicrobiales</taxon>
        <taxon>Phyllobacteriaceae</taxon>
        <taxon>Phyllobacterium</taxon>
    </lineage>
</organism>
<protein>
    <submittedName>
        <fullName evidence="1">Uncharacterized protein</fullName>
    </submittedName>
</protein>
<name>A0ABU0S555_9HYPH</name>
<keyword evidence="2" id="KW-1185">Reference proteome</keyword>
<accession>A0ABU0S555</accession>
<proteinExistence type="predicted"/>
<sequence>MPMISSCSDATQEFEKASAGQRRCLALIARERIVSEQVPIAGAKEEFRAEYIVSNFPVKGVDGRTVTVTYHGQEKKIAIPDGCRDHC</sequence>
<gene>
    <name evidence="1" type="ORF">QFZ34_001061</name>
</gene>
<dbReference type="Proteomes" id="UP001237780">
    <property type="component" value="Unassembled WGS sequence"/>
</dbReference>
<reference evidence="1 2" key="1">
    <citation type="submission" date="2023-07" db="EMBL/GenBank/DDBJ databases">
        <title>Comparative genomics of wheat-associated soil bacteria to identify genetic determinants of phenazine resistance.</title>
        <authorList>
            <person name="Mouncey N."/>
        </authorList>
    </citation>
    <scope>NUCLEOTIDE SEQUENCE [LARGE SCALE GENOMIC DNA]</scope>
    <source>
        <strain evidence="1 2">W4I11</strain>
    </source>
</reference>
<evidence type="ECO:0000313" key="1">
    <source>
        <dbReference type="EMBL" id="MDQ0995884.1"/>
    </source>
</evidence>
<evidence type="ECO:0000313" key="2">
    <source>
        <dbReference type="Proteomes" id="UP001237780"/>
    </source>
</evidence>
<comment type="caution">
    <text evidence="1">The sequence shown here is derived from an EMBL/GenBank/DDBJ whole genome shotgun (WGS) entry which is preliminary data.</text>
</comment>
<dbReference type="EMBL" id="JAUSZT010000002">
    <property type="protein sequence ID" value="MDQ0995884.1"/>
    <property type="molecule type" value="Genomic_DNA"/>
</dbReference>